<keyword evidence="1" id="KW-0732">Signal</keyword>
<accession>A0A7Z2VYQ6</accession>
<evidence type="ECO:0000259" key="2">
    <source>
        <dbReference type="Pfam" id="PF03886"/>
    </source>
</evidence>
<dbReference type="Pfam" id="PF03886">
    <property type="entry name" value="ABC_trans_aux"/>
    <property type="match status" value="1"/>
</dbReference>
<evidence type="ECO:0000313" key="4">
    <source>
        <dbReference type="Proteomes" id="UP000502415"/>
    </source>
</evidence>
<dbReference type="AlphaFoldDB" id="A0A7Z2VYQ6"/>
<feature type="domain" description="ABC-type transport auxiliary lipoprotein component" evidence="2">
    <location>
        <begin position="53"/>
        <end position="216"/>
    </location>
</feature>
<feature type="signal peptide" evidence="1">
    <location>
        <begin position="1"/>
        <end position="32"/>
    </location>
</feature>
<name>A0A7Z2VYQ6_9BURK</name>
<dbReference type="RefSeq" id="WP_170203769.1">
    <property type="nucleotide sequence ID" value="NZ_CP051685.1"/>
</dbReference>
<dbReference type="SUPFAM" id="SSF159594">
    <property type="entry name" value="XCC0632-like"/>
    <property type="match status" value="1"/>
</dbReference>
<dbReference type="EMBL" id="CP051685">
    <property type="protein sequence ID" value="QJE01731.1"/>
    <property type="molecule type" value="Genomic_DNA"/>
</dbReference>
<gene>
    <name evidence="3" type="ORF">HH212_18280</name>
</gene>
<sequence>MNGFTTPSPRAARRLPALGALFALASVLSGCASTPPATLLSLPSAVPLIASAAPPRSMDAAMPVLAVGRLDIPEYLVARRVRYKVDDSTVAEWPDTYWAERIEVGASREFTAALQQRLPGWRVCDADCTPLHPRASLRVDLVRMDYVRGQRKLVGKVRFGVLGRTPDAGSAAANAAAAVNAARGEERVYEVAASGDSPQAQAQAVTELLRRIAADAAALVGAVS</sequence>
<dbReference type="Gene3D" id="3.40.50.10610">
    <property type="entry name" value="ABC-type transport auxiliary lipoprotein component"/>
    <property type="match status" value="1"/>
</dbReference>
<evidence type="ECO:0000256" key="1">
    <source>
        <dbReference type="SAM" id="SignalP"/>
    </source>
</evidence>
<protein>
    <recommendedName>
        <fullName evidence="2">ABC-type transport auxiliary lipoprotein component domain-containing protein</fullName>
    </recommendedName>
</protein>
<evidence type="ECO:0000313" key="3">
    <source>
        <dbReference type="EMBL" id="QJE01731.1"/>
    </source>
</evidence>
<feature type="chain" id="PRO_5030564753" description="ABC-type transport auxiliary lipoprotein component domain-containing protein" evidence="1">
    <location>
        <begin position="33"/>
        <end position="224"/>
    </location>
</feature>
<dbReference type="KEGG" id="mfy:HH212_18280"/>
<keyword evidence="4" id="KW-1185">Reference proteome</keyword>
<proteinExistence type="predicted"/>
<reference evidence="3 4" key="1">
    <citation type="submission" date="2020-04" db="EMBL/GenBank/DDBJ databases">
        <title>Genome sequencing of novel species.</title>
        <authorList>
            <person name="Heo J."/>
            <person name="Kim S.-J."/>
            <person name="Kim J.-S."/>
            <person name="Hong S.-B."/>
            <person name="Kwon S.-W."/>
        </authorList>
    </citation>
    <scope>NUCLEOTIDE SEQUENCE [LARGE SCALE GENOMIC DNA]</scope>
    <source>
        <strain evidence="3 4">GN2-R2</strain>
    </source>
</reference>
<dbReference type="Proteomes" id="UP000502415">
    <property type="component" value="Chromosome"/>
</dbReference>
<dbReference type="InterPro" id="IPR005586">
    <property type="entry name" value="ABC_trans_aux"/>
</dbReference>
<organism evidence="3 4">
    <name type="scientific">Massilia forsythiae</name>
    <dbReference type="NCBI Taxonomy" id="2728020"/>
    <lineage>
        <taxon>Bacteria</taxon>
        <taxon>Pseudomonadati</taxon>
        <taxon>Pseudomonadota</taxon>
        <taxon>Betaproteobacteria</taxon>
        <taxon>Burkholderiales</taxon>
        <taxon>Oxalobacteraceae</taxon>
        <taxon>Telluria group</taxon>
        <taxon>Massilia</taxon>
    </lineage>
</organism>